<dbReference type="FunFam" id="1.10.1900.20:FF:000001">
    <property type="entry name" value="50S ribosomal protein L20"/>
    <property type="match status" value="1"/>
</dbReference>
<dbReference type="EMBL" id="KU646489">
    <property type="protein sequence ID" value="ANI25310.1"/>
    <property type="molecule type" value="Genomic_DNA"/>
</dbReference>
<dbReference type="Pfam" id="PF00453">
    <property type="entry name" value="Ribosomal_L20"/>
    <property type="match status" value="1"/>
</dbReference>
<dbReference type="GeneID" id="27984746"/>
<dbReference type="GO" id="GO:0006412">
    <property type="term" value="P:translation"/>
    <property type="evidence" value="ECO:0007669"/>
    <property type="project" value="InterPro"/>
</dbReference>
<proteinExistence type="inferred from homology"/>
<comment type="subcellular location">
    <subcellularLocation>
        <location evidence="7">Plastid</location>
        <location evidence="7">Chloroplast</location>
    </subcellularLocation>
</comment>
<comment type="function">
    <text evidence="7 9">Binds directly to 23S ribosomal RNA and is necessary for the in vitro assembly process of the 50S ribosomal subunit. It is not involved in the protein synthesizing functions of that subunit.</text>
</comment>
<dbReference type="GO" id="GO:0009507">
    <property type="term" value="C:chloroplast"/>
    <property type="evidence" value="ECO:0007669"/>
    <property type="project" value="UniProtKB-SubCell"/>
</dbReference>
<keyword evidence="5 7" id="KW-0687">Ribonucleoprotein</keyword>
<protein>
    <recommendedName>
        <fullName evidence="6 7">Large ribosomal subunit protein bL20c</fullName>
    </recommendedName>
</protein>
<keyword evidence="3 7" id="KW-0694">RNA-binding</keyword>
<dbReference type="RefSeq" id="YP_009258359.1">
    <property type="nucleotide sequence ID" value="NC_030355.1"/>
</dbReference>
<reference evidence="10" key="1">
    <citation type="journal article" date="2016" name="Front. Plant Sci.">
        <title>Comparative Chloroplast Genome Analyses of Streptophyte Green Algae Uncover Major Structural Alterations in the Klebsormidiophyceae, Coleochaetophyceae and Zygnematophyceae.</title>
        <authorList>
            <person name="Lemieux C."/>
            <person name="Otis C."/>
            <person name="Turmel M."/>
        </authorList>
    </citation>
    <scope>NUCLEOTIDE SEQUENCE</scope>
</reference>
<evidence type="ECO:0000256" key="6">
    <source>
        <dbReference type="ARBA" id="ARBA00035295"/>
    </source>
</evidence>
<dbReference type="PROSITE" id="PS00937">
    <property type="entry name" value="RIBOSOMAL_L20"/>
    <property type="match status" value="1"/>
</dbReference>
<dbReference type="SUPFAM" id="SSF74731">
    <property type="entry name" value="Ribosomal protein L20"/>
    <property type="match status" value="1"/>
</dbReference>
<evidence type="ECO:0000256" key="4">
    <source>
        <dbReference type="ARBA" id="ARBA00022980"/>
    </source>
</evidence>
<dbReference type="GO" id="GO:0003735">
    <property type="term" value="F:structural constituent of ribosome"/>
    <property type="evidence" value="ECO:0007669"/>
    <property type="project" value="InterPro"/>
</dbReference>
<evidence type="ECO:0000256" key="5">
    <source>
        <dbReference type="ARBA" id="ARBA00023274"/>
    </source>
</evidence>
<dbReference type="InterPro" id="IPR049946">
    <property type="entry name" value="RIBOSOMAL_L20_CS"/>
</dbReference>
<geneLocation type="chloroplast" evidence="10"/>
<dbReference type="GO" id="GO:1990904">
    <property type="term" value="C:ribonucleoprotein complex"/>
    <property type="evidence" value="ECO:0007669"/>
    <property type="project" value="UniProtKB-KW"/>
</dbReference>
<evidence type="ECO:0000256" key="7">
    <source>
        <dbReference type="HAMAP-Rule" id="MF_00382"/>
    </source>
</evidence>
<dbReference type="GO" id="GO:0000027">
    <property type="term" value="P:ribosomal large subunit assembly"/>
    <property type="evidence" value="ECO:0007669"/>
    <property type="project" value="UniProtKB-UniRule"/>
</dbReference>
<dbReference type="AlphaFoldDB" id="A0A191T4I8"/>
<sequence length="131" mass="15337">MTRVKRGYVAKRRRNNILKFTAGSRRAHSRLIRPAIQQRIKALACSHRDRGKRKRNFRKLWIIRMNAASRQHDLNYSQLIHQLYKEKALLNRKILAQLAILDDTIFSFILSQVSKDNDTIQLPLFAGPSSQ</sequence>
<keyword evidence="2 7" id="KW-0699">rRNA-binding</keyword>
<dbReference type="GO" id="GO:0019843">
    <property type="term" value="F:rRNA binding"/>
    <property type="evidence" value="ECO:0007669"/>
    <property type="project" value="UniProtKB-UniRule"/>
</dbReference>
<dbReference type="Gene3D" id="1.10.1900.20">
    <property type="entry name" value="Ribosomal protein L20"/>
    <property type="match status" value="1"/>
</dbReference>
<evidence type="ECO:0000256" key="1">
    <source>
        <dbReference type="ARBA" id="ARBA00007698"/>
    </source>
</evidence>
<keyword evidence="4 7" id="KW-0689">Ribosomal protein</keyword>
<dbReference type="PRINTS" id="PR00062">
    <property type="entry name" value="RIBOSOMALL20"/>
</dbReference>
<dbReference type="CDD" id="cd07026">
    <property type="entry name" value="Ribosomal_L20"/>
    <property type="match status" value="1"/>
</dbReference>
<dbReference type="InterPro" id="IPR005813">
    <property type="entry name" value="Ribosomal_bL20"/>
</dbReference>
<dbReference type="HAMAP" id="MF_00382">
    <property type="entry name" value="Ribosomal_bL20"/>
    <property type="match status" value="1"/>
</dbReference>
<comment type="similarity">
    <text evidence="1 7 8">Belongs to the bacterial ribosomal protein bL20 family.</text>
</comment>
<evidence type="ECO:0000256" key="3">
    <source>
        <dbReference type="ARBA" id="ARBA00022884"/>
    </source>
</evidence>
<dbReference type="NCBIfam" id="TIGR01032">
    <property type="entry name" value="rplT_bact"/>
    <property type="match status" value="1"/>
</dbReference>
<dbReference type="GO" id="GO:0005840">
    <property type="term" value="C:ribosome"/>
    <property type="evidence" value="ECO:0007669"/>
    <property type="project" value="UniProtKB-KW"/>
</dbReference>
<name>A0A191T4I8_SPIMX</name>
<accession>A0A191T4I8</accession>
<evidence type="ECO:0000313" key="10">
    <source>
        <dbReference type="EMBL" id="ANI25310.1"/>
    </source>
</evidence>
<evidence type="ECO:0000256" key="8">
    <source>
        <dbReference type="RuleBase" id="RU000561"/>
    </source>
</evidence>
<dbReference type="PANTHER" id="PTHR10986">
    <property type="entry name" value="39S RIBOSOMAL PROTEIN L20"/>
    <property type="match status" value="1"/>
</dbReference>
<keyword evidence="10" id="KW-0150">Chloroplast</keyword>
<keyword evidence="10" id="KW-0934">Plastid</keyword>
<dbReference type="InterPro" id="IPR035566">
    <property type="entry name" value="Ribosomal_protein_bL20_C"/>
</dbReference>
<evidence type="ECO:0000256" key="2">
    <source>
        <dbReference type="ARBA" id="ARBA00022730"/>
    </source>
</evidence>
<evidence type="ECO:0000256" key="9">
    <source>
        <dbReference type="RuleBase" id="RU004311"/>
    </source>
</evidence>
<gene>
    <name evidence="7 10" type="primary">rpl20</name>
</gene>
<dbReference type="Gene3D" id="6.10.160.10">
    <property type="match status" value="1"/>
</dbReference>
<organism evidence="10">
    <name type="scientific">Spirogyra maxima</name>
    <name type="common">Green alga</name>
    <dbReference type="NCBI Taxonomy" id="3180"/>
    <lineage>
        <taxon>Eukaryota</taxon>
        <taxon>Viridiplantae</taxon>
        <taxon>Streptophyta</taxon>
        <taxon>Zygnematophyceae</taxon>
        <taxon>Zygnematophycidae</taxon>
        <taxon>Spirogyrales</taxon>
        <taxon>Spirogyraceae</taxon>
        <taxon>Spirogyra</taxon>
    </lineage>
</organism>